<accession>A0AAD1TYR5</accession>
<gene>
    <name evidence="3" type="ORF">ECRASSUSDP1_LOCUS93</name>
</gene>
<feature type="region of interest" description="Disordered" evidence="2">
    <location>
        <begin position="187"/>
        <end position="227"/>
    </location>
</feature>
<keyword evidence="4" id="KW-1185">Reference proteome</keyword>
<protein>
    <submittedName>
        <fullName evidence="3">Uncharacterized protein</fullName>
    </submittedName>
</protein>
<proteinExistence type="predicted"/>
<feature type="compositionally biased region" description="Basic and acidic residues" evidence="2">
    <location>
        <begin position="217"/>
        <end position="227"/>
    </location>
</feature>
<feature type="region of interest" description="Disordered" evidence="2">
    <location>
        <begin position="640"/>
        <end position="660"/>
    </location>
</feature>
<comment type="caution">
    <text evidence="3">The sequence shown here is derived from an EMBL/GenBank/DDBJ whole genome shotgun (WGS) entry which is preliminary data.</text>
</comment>
<dbReference type="AlphaFoldDB" id="A0AAD1TYR5"/>
<dbReference type="EMBL" id="CAMPGE010000088">
    <property type="protein sequence ID" value="CAI2358810.1"/>
    <property type="molecule type" value="Genomic_DNA"/>
</dbReference>
<dbReference type="Proteomes" id="UP001295684">
    <property type="component" value="Unassembled WGS sequence"/>
</dbReference>
<name>A0AAD1TYR5_EUPCR</name>
<feature type="region of interest" description="Disordered" evidence="2">
    <location>
        <begin position="426"/>
        <end position="475"/>
    </location>
</feature>
<feature type="compositionally biased region" description="Basic and acidic residues" evidence="2">
    <location>
        <begin position="44"/>
        <end position="59"/>
    </location>
</feature>
<organism evidence="3 4">
    <name type="scientific">Euplotes crassus</name>
    <dbReference type="NCBI Taxonomy" id="5936"/>
    <lineage>
        <taxon>Eukaryota</taxon>
        <taxon>Sar</taxon>
        <taxon>Alveolata</taxon>
        <taxon>Ciliophora</taxon>
        <taxon>Intramacronucleata</taxon>
        <taxon>Spirotrichea</taxon>
        <taxon>Hypotrichia</taxon>
        <taxon>Euplotida</taxon>
        <taxon>Euplotidae</taxon>
        <taxon>Moneuplotes</taxon>
    </lineage>
</organism>
<evidence type="ECO:0000313" key="3">
    <source>
        <dbReference type="EMBL" id="CAI2358810.1"/>
    </source>
</evidence>
<reference evidence="3" key="1">
    <citation type="submission" date="2023-07" db="EMBL/GenBank/DDBJ databases">
        <authorList>
            <consortium name="AG Swart"/>
            <person name="Singh M."/>
            <person name="Singh A."/>
            <person name="Seah K."/>
            <person name="Emmerich C."/>
        </authorList>
    </citation>
    <scope>NUCLEOTIDE SEQUENCE</scope>
    <source>
        <strain evidence="3">DP1</strain>
    </source>
</reference>
<sequence>MSSEEDISGSDTSELEDLEEILKLKKRIMKIKRKRSRSINRASGKQDKIVLMSNKERNSSRKRSREQRGSKPRNRPASRSGSNDTITSFNPILGFSESEPKRKRLRDEYSEYVRNQIKENEKSKSRSRKHVRIDESNHDIISLSNLKNDYAHKQRYKHSYFKYRDDHSSSSRFRNPEESFSMIKVEDPVHQEKYKDDNESLNRREDSPTGTLISILPHEHESPLQKESKKKALASELKAQIELKKEIKRKEKEAKKNLDYQYLYEYIQSNPFGKMGAGAPLRDHKGHIVAHRLKIMDDAAAKSFHQSFYNQKFDDDASNADDVSERKSKIQNLNETEIGLQFLSWNNQEKKRKEMLQEEWKHELDEQANLLKKRKEEDKKKKLIHDLKLEEKIKKDLRELSEEFERDTGNKSNKYNNYSVGKETSINYVVPKRRKHNKTSEYFKSRISSKDDSNDRMNDFKGLEDEDDNDVRSRIDQGYNNDVNIRNLKEDLRRREGAVDQRIHSMKENYIIQKAEFKSTLDSLLKLQKDMEQKNQDRRTSNNDFYTTLANENRSLLNNLRSGTRGNFRGDYSFSQSLPPYPGSSYKTPYEQRFGIQQNIRETPNIHHESVFVNPEGRQNRQESTNEVLDDLLNSYGGQNNGNFSLPIPKSSLRHQTNDSQMDQSYNEDLFNMDESQVVDGNPEDSLNQLVNEVEESNKNLQEVA</sequence>
<feature type="compositionally biased region" description="Basic and acidic residues" evidence="2">
    <location>
        <begin position="438"/>
        <end position="463"/>
    </location>
</feature>
<keyword evidence="1" id="KW-0175">Coiled coil</keyword>
<feature type="compositionally biased region" description="Polar residues" evidence="2">
    <location>
        <begin position="77"/>
        <end position="90"/>
    </location>
</feature>
<feature type="compositionally biased region" description="Basic residues" evidence="2">
    <location>
        <begin position="60"/>
        <end position="76"/>
    </location>
</feature>
<feature type="compositionally biased region" description="Basic and acidic residues" evidence="2">
    <location>
        <begin position="187"/>
        <end position="207"/>
    </location>
</feature>
<evidence type="ECO:0000256" key="2">
    <source>
        <dbReference type="SAM" id="MobiDB-lite"/>
    </source>
</evidence>
<feature type="coiled-coil region" evidence="1">
    <location>
        <begin position="230"/>
        <end position="257"/>
    </location>
</feature>
<evidence type="ECO:0000256" key="1">
    <source>
        <dbReference type="SAM" id="Coils"/>
    </source>
</evidence>
<feature type="region of interest" description="Disordered" evidence="2">
    <location>
        <begin position="32"/>
        <end position="100"/>
    </location>
</feature>
<evidence type="ECO:0000313" key="4">
    <source>
        <dbReference type="Proteomes" id="UP001295684"/>
    </source>
</evidence>
<feature type="coiled-coil region" evidence="1">
    <location>
        <begin position="357"/>
        <end position="407"/>
    </location>
</feature>